<evidence type="ECO:0000313" key="7">
    <source>
        <dbReference type="Proteomes" id="UP000037088"/>
    </source>
</evidence>
<dbReference type="RefSeq" id="WP_052899203.1">
    <property type="nucleotide sequence ID" value="NZ_JRXE01000012.1"/>
</dbReference>
<dbReference type="PANTHER" id="PTHR34384:SF6">
    <property type="entry name" value="STAPHYLOFERRIN B SYNTHASE"/>
    <property type="match status" value="1"/>
</dbReference>
<evidence type="ECO:0000259" key="3">
    <source>
        <dbReference type="Pfam" id="PF06276"/>
    </source>
</evidence>
<evidence type="ECO:0000313" key="4">
    <source>
        <dbReference type="EMBL" id="KOC90150.1"/>
    </source>
</evidence>
<dbReference type="EMBL" id="JRXE01000012">
    <property type="protein sequence ID" value="KOC90150.1"/>
    <property type="molecule type" value="Genomic_DNA"/>
</dbReference>
<dbReference type="STRING" id="1560201.NG42_10245"/>
<dbReference type="EMBL" id="JRXF01000008">
    <property type="protein sequence ID" value="KOC94146.1"/>
    <property type="molecule type" value="Genomic_DNA"/>
</dbReference>
<reference evidence="6 7" key="1">
    <citation type="journal article" date="2015" name="Int. J. Syst. Evol. Microbiol.">
        <title>Erwinia iniecta sp. nov., isolated from Russian wheat aphids (Diuraphis noxia).</title>
        <authorList>
            <person name="Campillo T."/>
            <person name="Luna E."/>
            <person name="Portier P."/>
            <person name="Fischer-Le Saux M."/>
            <person name="Lapitan N."/>
            <person name="Tisserat N.A."/>
            <person name="Leach J.E."/>
        </authorList>
    </citation>
    <scope>NUCLEOTIDE SEQUENCE [LARGE SCALE GENOMIC DNA]</scope>
    <source>
        <strain evidence="4 7">B120</strain>
        <strain evidence="5 6">B149</strain>
    </source>
</reference>
<dbReference type="GO" id="GO:0016881">
    <property type="term" value="F:acid-amino acid ligase activity"/>
    <property type="evidence" value="ECO:0007669"/>
    <property type="project" value="UniProtKB-ARBA"/>
</dbReference>
<dbReference type="Proteomes" id="UP000037088">
    <property type="component" value="Unassembled WGS sequence"/>
</dbReference>
<dbReference type="Pfam" id="PF04183">
    <property type="entry name" value="IucA_IucC"/>
    <property type="match status" value="1"/>
</dbReference>
<accession>A0A0L7TFW5</accession>
<dbReference type="InterPro" id="IPR007310">
    <property type="entry name" value="Aerobactin_biosyn_IucA/IucC_N"/>
</dbReference>
<evidence type="ECO:0000313" key="5">
    <source>
        <dbReference type="EMBL" id="KOC94146.1"/>
    </source>
</evidence>
<keyword evidence="7" id="KW-1185">Reference proteome</keyword>
<dbReference type="Gene3D" id="6.10.250.3370">
    <property type="match status" value="1"/>
</dbReference>
<dbReference type="PANTHER" id="PTHR34384">
    <property type="entry name" value="L-2,3-DIAMINOPROPANOATE--CITRATE LIGASE"/>
    <property type="match status" value="1"/>
</dbReference>
<dbReference type="Pfam" id="PF06276">
    <property type="entry name" value="FhuF"/>
    <property type="match status" value="1"/>
</dbReference>
<comment type="pathway">
    <text evidence="1">Siderophore biosynthesis.</text>
</comment>
<dbReference type="Gene3D" id="3.30.310.280">
    <property type="match status" value="1"/>
</dbReference>
<dbReference type="AlphaFoldDB" id="A0A0L7TFW5"/>
<evidence type="ECO:0000313" key="6">
    <source>
        <dbReference type="Proteomes" id="UP000036851"/>
    </source>
</evidence>
<protein>
    <submittedName>
        <fullName evidence="5">Aerobactin synthase IucC</fullName>
    </submittedName>
</protein>
<evidence type="ECO:0000259" key="2">
    <source>
        <dbReference type="Pfam" id="PF04183"/>
    </source>
</evidence>
<dbReference type="Gene3D" id="1.10.510.40">
    <property type="match status" value="1"/>
</dbReference>
<dbReference type="Proteomes" id="UP000036851">
    <property type="component" value="Unassembled WGS sequence"/>
</dbReference>
<organism evidence="5 6">
    <name type="scientific">Winslowiella iniecta</name>
    <dbReference type="NCBI Taxonomy" id="1560201"/>
    <lineage>
        <taxon>Bacteria</taxon>
        <taxon>Pseudomonadati</taxon>
        <taxon>Pseudomonadota</taxon>
        <taxon>Gammaproteobacteria</taxon>
        <taxon>Enterobacterales</taxon>
        <taxon>Erwiniaceae</taxon>
        <taxon>Winslowiella</taxon>
    </lineage>
</organism>
<gene>
    <name evidence="4" type="ORF">NG42_10245</name>
    <name evidence="5" type="ORF">NG43_06790</name>
</gene>
<dbReference type="GO" id="GO:0019290">
    <property type="term" value="P:siderophore biosynthetic process"/>
    <property type="evidence" value="ECO:0007669"/>
    <property type="project" value="InterPro"/>
</dbReference>
<feature type="domain" description="Aerobactin siderophore biosynthesis IucA/IucC-like C-terminal" evidence="3">
    <location>
        <begin position="396"/>
        <end position="553"/>
    </location>
</feature>
<name>A0A0L7TFW5_9GAMM</name>
<evidence type="ECO:0000256" key="1">
    <source>
        <dbReference type="ARBA" id="ARBA00004924"/>
    </source>
</evidence>
<dbReference type="OrthoDB" id="495728at2"/>
<comment type="caution">
    <text evidence="5">The sequence shown here is derived from an EMBL/GenBank/DDBJ whole genome shotgun (WGS) entry which is preliminary data.</text>
</comment>
<feature type="domain" description="Aerobactin siderophore biosynthesis IucA/IucC N-terminal" evidence="2">
    <location>
        <begin position="132"/>
        <end position="374"/>
    </location>
</feature>
<sequence>MNNVDYPDWQQVNRQMIARMLAELEYEQLLQAVERDGAWQIRVGAADYRFSAARGIWGWLHIEVASLSCDRSPLEADQLLCQLASMLNMNDAQIAEHLEDLYATLRGDIQLLFTRHGMSAADLIALDPDALQCLLAGHPKFIFNKARRGWGLSALQQYAPEYQGQFRLCWLAARRTHFVWCADRLHSLDALLNSAMDKAERQRFNYCWRQLKLDDEWIPLPVHPWQWQQKIALHFLPQLAKGDLVELGEFGDLYLAQQSLRTLTNISRHVAFDIKLPLTIYNTSCYRGIPGKYISAGPAASHWLQQIFAEDSTLRSSGATILAEPAAGYMAHPTYAMLRHAPYRYQEMLGIIWRENPGSYLKQGERAVLMAALMECDNQGNPLIEAWITASALSAEQWLLQLFRCVVVPLYHLMCCYGVGLIAHGQNITLVIKDHQPQRIFLKDFQGDMRLVDQDFPQAASLPAQVREVTTRLPADYLIHDLQTGHFVTVLRFISPLMAAGGISEVRFYQLLAQVLREYMAQHPQLADRFAQFDLFKPQILRVVLNPVKLTWSEQDQGQRMLPQYRQDLDNPLYLISMEQDH</sequence>
<proteinExistence type="predicted"/>
<dbReference type="InterPro" id="IPR037455">
    <property type="entry name" value="LucA/IucC-like"/>
</dbReference>
<dbReference type="InterPro" id="IPR022770">
    <property type="entry name" value="IucA/IucC-like_C"/>
</dbReference>
<dbReference type="PATRIC" id="fig|1560201.3.peg.2180"/>